<dbReference type="Gene3D" id="1.25.10.10">
    <property type="entry name" value="Leucine-rich Repeat Variant"/>
    <property type="match status" value="3"/>
</dbReference>
<dbReference type="InterPro" id="IPR027417">
    <property type="entry name" value="P-loop_NTPase"/>
</dbReference>
<accession>A0A815F0N0</accession>
<comment type="caution">
    <text evidence="5">The sequence shown here is derived from an EMBL/GenBank/DDBJ whole genome shotgun (WGS) entry which is preliminary data.</text>
</comment>
<dbReference type="AlphaFoldDB" id="A0A815F0N0"/>
<dbReference type="PANTHER" id="PTHR12697:SF5">
    <property type="entry name" value="DEOXYHYPUSINE HYDROXYLASE"/>
    <property type="match status" value="1"/>
</dbReference>
<evidence type="ECO:0000256" key="2">
    <source>
        <dbReference type="PROSITE-ProRule" id="PRU00103"/>
    </source>
</evidence>
<keyword evidence="6" id="KW-1185">Reference proteome</keyword>
<dbReference type="InterPro" id="IPR011989">
    <property type="entry name" value="ARM-like"/>
</dbReference>
<sequence length="796" mass="88898">MQRKVEKLIHRIEDQPSTPHFISSQVADGPSYLLELVKYEYIRNSRIERFMNPAKSFPIEQSYINLAIVQTKDQQEKEKKLRDSQHNDAIIEAFENIHGTKTPIDVKEIFKTCKDKRRNVLVFGRAGIGKSTFCRYIAYQWATGIIWQEYELIALIPLRSLTADRYPILPAGANYSLIDVLRKECFSFDQYLSEKDEKQLQEQFYNSRILWLLDGYDEIGQNVPTHIRRLLNDQLLKTPHHIITSRPYMNTLPHSVQLEITGFTDDNISKYLKQFFQDIGNETQNSSAEDEKILRFLKRNPRIWGIAHIPINLELICSVWSNTDWATMETMTITMLREACETLSHIAEKSTTNDVIAALVAALGGTNNTLRSKACEVLGQMGEKAATKEVIAVLMTVLGDTDNIVRERACEALGHMGVKAGTNDVITALMKASCDRHQHVNPYALKALRQICQTAALHDVIPVLVTALEDVNEGVRSNACQVLGQMGEKAATSEVIAGLITVLRFAGRYIRGEACKALGQMGEKVATDDVLAALVAALRDADDNARQRACVALCRICKRGATNDIIVALAARLWDANWIIRLSACDALGQMSAKAVTNDVIIALVNTLGDVNEDVRQRAYEALSCISEKEVTNYMMALLVDALKDENTRQKACEALGRIGGKAATSSVINGLLCIDDYYAYAAVENILISASSLSDIDSNTVLKLFDFWKQQEWRVRDIPIEKIMEAYVCTKIAQWCPIIGLHTLRTACGITIVGQRVIVYGNSNPVAFDMPSCTLCDDLANVFANQSGLLKQDFA</sequence>
<evidence type="ECO:0000313" key="4">
    <source>
        <dbReference type="EMBL" id="CAF1146742.1"/>
    </source>
</evidence>
<proteinExistence type="predicted"/>
<dbReference type="EMBL" id="CAJNOI010000163">
    <property type="protein sequence ID" value="CAF1146742.1"/>
    <property type="molecule type" value="Genomic_DNA"/>
</dbReference>
<feature type="domain" description="NACHT" evidence="3">
    <location>
        <begin position="118"/>
        <end position="247"/>
    </location>
</feature>
<dbReference type="SUPFAM" id="SSF52540">
    <property type="entry name" value="P-loop containing nucleoside triphosphate hydrolases"/>
    <property type="match status" value="1"/>
</dbReference>
<protein>
    <recommendedName>
        <fullName evidence="3">NACHT domain-containing protein</fullName>
    </recommendedName>
</protein>
<name>A0A815F0N0_9BILA</name>
<dbReference type="SUPFAM" id="SSF48371">
    <property type="entry name" value="ARM repeat"/>
    <property type="match status" value="1"/>
</dbReference>
<dbReference type="SMART" id="SM00567">
    <property type="entry name" value="EZ_HEAT"/>
    <property type="match status" value="6"/>
</dbReference>
<dbReference type="Gene3D" id="3.40.50.300">
    <property type="entry name" value="P-loop containing nucleotide triphosphate hydrolases"/>
    <property type="match status" value="1"/>
</dbReference>
<dbReference type="GO" id="GO:0016491">
    <property type="term" value="F:oxidoreductase activity"/>
    <property type="evidence" value="ECO:0007669"/>
    <property type="project" value="TreeGrafter"/>
</dbReference>
<dbReference type="PROSITE" id="PS50837">
    <property type="entry name" value="NACHT"/>
    <property type="match status" value="1"/>
</dbReference>
<dbReference type="Pfam" id="PF01602">
    <property type="entry name" value="Adaptin_N"/>
    <property type="match status" value="1"/>
</dbReference>
<dbReference type="OrthoDB" id="120976at2759"/>
<evidence type="ECO:0000313" key="6">
    <source>
        <dbReference type="Proteomes" id="UP000663832"/>
    </source>
</evidence>
<dbReference type="EMBL" id="CAJNOM010000283">
    <property type="protein sequence ID" value="CAF1318670.1"/>
    <property type="molecule type" value="Genomic_DNA"/>
</dbReference>
<evidence type="ECO:0000256" key="1">
    <source>
        <dbReference type="ARBA" id="ARBA00045876"/>
    </source>
</evidence>
<dbReference type="InterPro" id="IPR000225">
    <property type="entry name" value="Armadillo"/>
</dbReference>
<dbReference type="InterPro" id="IPR021133">
    <property type="entry name" value="HEAT_type_2"/>
</dbReference>
<dbReference type="Pfam" id="PF05729">
    <property type="entry name" value="NACHT"/>
    <property type="match status" value="1"/>
</dbReference>
<comment type="function">
    <text evidence="1">Catalyzes the hydroxylation of the N(6)-(4-aminobutyl)-L-lysine intermediate produced by deoxyhypusine synthase/DHPS on a critical lysine of the eukaryotic translation initiation factor 5A/eIF-5A. This is the second step of the post-translational modification of that lysine into an unusual amino acid residue named hypusine. Hypusination is unique to mature eIF-5A factor and is essential for its function.</text>
</comment>
<dbReference type="InterPro" id="IPR007111">
    <property type="entry name" value="NACHT_NTPase"/>
</dbReference>
<dbReference type="SMART" id="SM00185">
    <property type="entry name" value="ARM"/>
    <property type="match status" value="4"/>
</dbReference>
<dbReference type="Proteomes" id="UP000663832">
    <property type="component" value="Unassembled WGS sequence"/>
</dbReference>
<gene>
    <name evidence="4" type="ORF">BJG266_LOCUS23857</name>
    <name evidence="5" type="ORF">QVE165_LOCUS32212</name>
</gene>
<organism evidence="5 6">
    <name type="scientific">Adineta steineri</name>
    <dbReference type="NCBI Taxonomy" id="433720"/>
    <lineage>
        <taxon>Eukaryota</taxon>
        <taxon>Metazoa</taxon>
        <taxon>Spiralia</taxon>
        <taxon>Gnathifera</taxon>
        <taxon>Rotifera</taxon>
        <taxon>Eurotatoria</taxon>
        <taxon>Bdelloidea</taxon>
        <taxon>Adinetida</taxon>
        <taxon>Adinetidae</taxon>
        <taxon>Adineta</taxon>
    </lineage>
</organism>
<evidence type="ECO:0000259" key="3">
    <source>
        <dbReference type="PROSITE" id="PS50837"/>
    </source>
</evidence>
<reference evidence="5" key="1">
    <citation type="submission" date="2021-02" db="EMBL/GenBank/DDBJ databases">
        <authorList>
            <person name="Nowell W R."/>
        </authorList>
    </citation>
    <scope>NUCLEOTIDE SEQUENCE</scope>
</reference>
<dbReference type="InterPro" id="IPR004155">
    <property type="entry name" value="PBS_lyase_HEAT"/>
</dbReference>
<feature type="repeat" description="HEAT" evidence="2">
    <location>
        <begin position="460"/>
        <end position="497"/>
    </location>
</feature>
<dbReference type="InterPro" id="IPR002553">
    <property type="entry name" value="Clathrin/coatomer_adapt-like_N"/>
</dbReference>
<dbReference type="InterPro" id="IPR016024">
    <property type="entry name" value="ARM-type_fold"/>
</dbReference>
<dbReference type="PANTHER" id="PTHR12697">
    <property type="entry name" value="PBS LYASE HEAT-LIKE PROTEIN"/>
    <property type="match status" value="1"/>
</dbReference>
<dbReference type="PROSITE" id="PS50077">
    <property type="entry name" value="HEAT_REPEAT"/>
    <property type="match status" value="1"/>
</dbReference>
<evidence type="ECO:0000313" key="5">
    <source>
        <dbReference type="EMBL" id="CAF1318670.1"/>
    </source>
</evidence>
<dbReference type="Proteomes" id="UP000663877">
    <property type="component" value="Unassembled WGS sequence"/>
</dbReference>